<gene>
    <name evidence="1" type="ORF">RF11_04255</name>
</gene>
<dbReference type="AlphaFoldDB" id="A0A0C2ND45"/>
<keyword evidence="2" id="KW-1185">Reference proteome</keyword>
<dbReference type="PANTHER" id="PTHR45913">
    <property type="entry name" value="EPM2A-INTERACTING PROTEIN 1"/>
    <property type="match status" value="1"/>
</dbReference>
<dbReference type="PANTHER" id="PTHR45913:SF9">
    <property type="entry name" value="GENERAL TRANSCRIPTION FACTOR II-I REPEAT DOMAIN-CONTAINING PROTEIN 2-LIKE-RELATED"/>
    <property type="match status" value="1"/>
</dbReference>
<evidence type="ECO:0000313" key="1">
    <source>
        <dbReference type="EMBL" id="KII74220.1"/>
    </source>
</evidence>
<reference evidence="1 2" key="1">
    <citation type="journal article" date="2014" name="Genome Biol. Evol.">
        <title>The genome of the myxosporean Thelohanellus kitauei shows adaptations to nutrient acquisition within its fish host.</title>
        <authorList>
            <person name="Yang Y."/>
            <person name="Xiong J."/>
            <person name="Zhou Z."/>
            <person name="Huo F."/>
            <person name="Miao W."/>
            <person name="Ran C."/>
            <person name="Liu Y."/>
            <person name="Zhang J."/>
            <person name="Feng J."/>
            <person name="Wang M."/>
            <person name="Wang M."/>
            <person name="Wang L."/>
            <person name="Yao B."/>
        </authorList>
    </citation>
    <scope>NUCLEOTIDE SEQUENCE [LARGE SCALE GENOMIC DNA]</scope>
    <source>
        <strain evidence="1">Wuqing</strain>
    </source>
</reference>
<evidence type="ECO:0000313" key="2">
    <source>
        <dbReference type="Proteomes" id="UP000031668"/>
    </source>
</evidence>
<accession>A0A0C2ND45</accession>
<proteinExistence type="predicted"/>
<name>A0A0C2ND45_THEKT</name>
<sequence>MTSIKTDGSTSLTGKKVGLLKRMSDPVAEVHSYKDLIFYCIIHHEILCQGVLDMKHVVDTIVKIGFFYPGKMSDSYMLSNFLKNVVRMTMMSSILSLYAGELSQMTTTHLPTLETMTLQITSSKKYTNMISALDFEFTSRFEDFQKHSGEFESCHHT</sequence>
<comment type="caution">
    <text evidence="1">The sequence shown here is derived from an EMBL/GenBank/DDBJ whole genome shotgun (WGS) entry which is preliminary data.</text>
</comment>
<organism evidence="1 2">
    <name type="scientific">Thelohanellus kitauei</name>
    <name type="common">Myxosporean</name>
    <dbReference type="NCBI Taxonomy" id="669202"/>
    <lineage>
        <taxon>Eukaryota</taxon>
        <taxon>Metazoa</taxon>
        <taxon>Cnidaria</taxon>
        <taxon>Myxozoa</taxon>
        <taxon>Myxosporea</taxon>
        <taxon>Bivalvulida</taxon>
        <taxon>Platysporina</taxon>
        <taxon>Myxobolidae</taxon>
        <taxon>Thelohanellus</taxon>
    </lineage>
</organism>
<dbReference type="OrthoDB" id="10061052at2759"/>
<dbReference type="EMBL" id="JWZT01000502">
    <property type="protein sequence ID" value="KII74220.1"/>
    <property type="molecule type" value="Genomic_DNA"/>
</dbReference>
<dbReference type="Proteomes" id="UP000031668">
    <property type="component" value="Unassembled WGS sequence"/>
</dbReference>
<protein>
    <submittedName>
        <fullName evidence="1">Uncharacterized protein</fullName>
    </submittedName>
</protein>